<dbReference type="AlphaFoldDB" id="A0A3E0WBU7"/>
<dbReference type="InterPro" id="IPR045851">
    <property type="entry name" value="AMP-bd_C_sf"/>
</dbReference>
<gene>
    <name evidence="4" type="ORF">B7R25_06620</name>
</gene>
<sequence>MPRLTISRAISWLADRHPETVAVRDDHIALTWRELDRRTNRLGRAYAELGVGVDDLVTVALPNSVEFVESCVAIWKLGATPAPLSPRLPSAELAAVFALAAPTLVVGFRPADVPATAAVDPAAATRPTPAPPHHLPAGFVPRPALPDGALPDAAAASWKAPTSSGSTGRPKLILASASAHIDPEGRVAPFIPPRAVQLVSGPLYHSAPFTYAMRGLMTGHTLVILPRFDERRVLAAIADHRVTWAPLVPTVMSRIWRLPADTRAAADLSSLESILHIGSPCAPWLKRAFIGWLGPDRVTEVYAGAESQGLTVISGREWLEHPGSVGRPAGGSEMQVWGADDRPLPAGETGRIMMRRSHGATYRYRGGPPPRPDGWDTLGDLGHLDADGYLYLADRADDLIVTGGVNVYPAEVEGVLEQHPGIRSAVVFGLPDDDLGEVVAALVDVGGGGGAPNEQELLAWLRSRLDPEKRPRRIELSTEPVRDDAGKVRRHRLRARFGARTAAPDHQPGGDAADAGA</sequence>
<evidence type="ECO:0008006" key="6">
    <source>
        <dbReference type="Google" id="ProtNLM"/>
    </source>
</evidence>
<dbReference type="Gene3D" id="3.40.50.12780">
    <property type="entry name" value="N-terminal domain of ligase-like"/>
    <property type="match status" value="1"/>
</dbReference>
<feature type="domain" description="AMP-binding enzyme C-terminal" evidence="3">
    <location>
        <begin position="411"/>
        <end position="477"/>
    </location>
</feature>
<reference evidence="4 5" key="1">
    <citation type="submission" date="2017-04" db="EMBL/GenBank/DDBJ databases">
        <title>Comparative genome analysis of Subtercola boreus.</title>
        <authorList>
            <person name="Cho Y.-J."/>
            <person name="Cho A."/>
            <person name="Kim O.-S."/>
            <person name="Lee J.-I."/>
        </authorList>
    </citation>
    <scope>NUCLEOTIDE SEQUENCE [LARGE SCALE GENOMIC DNA]</scope>
    <source>
        <strain evidence="4 5">P28004</strain>
    </source>
</reference>
<dbReference type="RefSeq" id="WP_116418180.1">
    <property type="nucleotide sequence ID" value="NZ_NBXC01000014.1"/>
</dbReference>
<dbReference type="EMBL" id="NBXE01000019">
    <property type="protein sequence ID" value="RFA27416.1"/>
    <property type="molecule type" value="Genomic_DNA"/>
</dbReference>
<accession>A0A3E0WBU7</accession>
<feature type="region of interest" description="Disordered" evidence="1">
    <location>
        <begin position="494"/>
        <end position="517"/>
    </location>
</feature>
<dbReference type="GO" id="GO:0031956">
    <property type="term" value="F:medium-chain fatty acid-CoA ligase activity"/>
    <property type="evidence" value="ECO:0007669"/>
    <property type="project" value="TreeGrafter"/>
</dbReference>
<dbReference type="PANTHER" id="PTHR43201:SF32">
    <property type="entry name" value="2-SUCCINYLBENZOATE--COA LIGASE, CHLOROPLASTIC_PEROXISOMAL"/>
    <property type="match status" value="1"/>
</dbReference>
<organism evidence="4 5">
    <name type="scientific">Subtercola boreus</name>
    <dbReference type="NCBI Taxonomy" id="120213"/>
    <lineage>
        <taxon>Bacteria</taxon>
        <taxon>Bacillati</taxon>
        <taxon>Actinomycetota</taxon>
        <taxon>Actinomycetes</taxon>
        <taxon>Micrococcales</taxon>
        <taxon>Microbacteriaceae</taxon>
        <taxon>Subtercola</taxon>
    </lineage>
</organism>
<dbReference type="Proteomes" id="UP000257080">
    <property type="component" value="Unassembled WGS sequence"/>
</dbReference>
<dbReference type="Pfam" id="PF13193">
    <property type="entry name" value="AMP-binding_C"/>
    <property type="match status" value="1"/>
</dbReference>
<evidence type="ECO:0000256" key="1">
    <source>
        <dbReference type="SAM" id="MobiDB-lite"/>
    </source>
</evidence>
<comment type="caution">
    <text evidence="4">The sequence shown here is derived from an EMBL/GenBank/DDBJ whole genome shotgun (WGS) entry which is preliminary data.</text>
</comment>
<evidence type="ECO:0000313" key="4">
    <source>
        <dbReference type="EMBL" id="RFA27416.1"/>
    </source>
</evidence>
<dbReference type="PANTHER" id="PTHR43201">
    <property type="entry name" value="ACYL-COA SYNTHETASE"/>
    <property type="match status" value="1"/>
</dbReference>
<dbReference type="Pfam" id="PF00501">
    <property type="entry name" value="AMP-binding"/>
    <property type="match status" value="1"/>
</dbReference>
<evidence type="ECO:0000259" key="3">
    <source>
        <dbReference type="Pfam" id="PF13193"/>
    </source>
</evidence>
<proteinExistence type="predicted"/>
<dbReference type="InterPro" id="IPR025110">
    <property type="entry name" value="AMP-bd_C"/>
</dbReference>
<dbReference type="GO" id="GO:0006631">
    <property type="term" value="P:fatty acid metabolic process"/>
    <property type="evidence" value="ECO:0007669"/>
    <property type="project" value="TreeGrafter"/>
</dbReference>
<evidence type="ECO:0000313" key="5">
    <source>
        <dbReference type="Proteomes" id="UP000257080"/>
    </source>
</evidence>
<dbReference type="InterPro" id="IPR042099">
    <property type="entry name" value="ANL_N_sf"/>
</dbReference>
<feature type="domain" description="AMP-dependent synthetase/ligase" evidence="2">
    <location>
        <begin position="14"/>
        <end position="357"/>
    </location>
</feature>
<name>A0A3E0WBU7_9MICO</name>
<evidence type="ECO:0000259" key="2">
    <source>
        <dbReference type="Pfam" id="PF00501"/>
    </source>
</evidence>
<dbReference type="SUPFAM" id="SSF56801">
    <property type="entry name" value="Acetyl-CoA synthetase-like"/>
    <property type="match status" value="1"/>
</dbReference>
<dbReference type="Gene3D" id="3.30.300.30">
    <property type="match status" value="1"/>
</dbReference>
<dbReference type="InterPro" id="IPR000873">
    <property type="entry name" value="AMP-dep_synth/lig_dom"/>
</dbReference>
<protein>
    <recommendedName>
        <fullName evidence="6">Acid--CoA ligase</fullName>
    </recommendedName>
</protein>
<dbReference type="OrthoDB" id="9803968at2"/>